<feature type="region of interest" description="Disordered" evidence="1">
    <location>
        <begin position="214"/>
        <end position="390"/>
    </location>
</feature>
<proteinExistence type="predicted"/>
<reference evidence="2 3" key="1">
    <citation type="submission" date="2019-02" db="EMBL/GenBank/DDBJ databases">
        <title>Genome sequencing of the rare red list fungi Hericium alpestre (H. flagellum).</title>
        <authorList>
            <person name="Buettner E."/>
            <person name="Kellner H."/>
        </authorList>
    </citation>
    <scope>NUCLEOTIDE SEQUENCE [LARGE SCALE GENOMIC DNA]</scope>
    <source>
        <strain evidence="2 3">DSM 108284</strain>
    </source>
</reference>
<gene>
    <name evidence="2" type="ORF">EWM64_g10540</name>
</gene>
<evidence type="ECO:0000313" key="3">
    <source>
        <dbReference type="Proteomes" id="UP000298061"/>
    </source>
</evidence>
<feature type="compositionally biased region" description="Polar residues" evidence="1">
    <location>
        <begin position="279"/>
        <end position="294"/>
    </location>
</feature>
<evidence type="ECO:0000256" key="1">
    <source>
        <dbReference type="SAM" id="MobiDB-lite"/>
    </source>
</evidence>
<organism evidence="2 3">
    <name type="scientific">Hericium alpestre</name>
    <dbReference type="NCBI Taxonomy" id="135208"/>
    <lineage>
        <taxon>Eukaryota</taxon>
        <taxon>Fungi</taxon>
        <taxon>Dikarya</taxon>
        <taxon>Basidiomycota</taxon>
        <taxon>Agaricomycotina</taxon>
        <taxon>Agaricomycetes</taxon>
        <taxon>Russulales</taxon>
        <taxon>Hericiaceae</taxon>
        <taxon>Hericium</taxon>
    </lineage>
</organism>
<sequence>MHPYSELANWDGSLSSPQQNKRSHPSTAHDTPSPSAIPESSADANRDRLLPATEQGGPEVVSQEDFVMFAAEVEEQYTTSITTAEPSLPLSPAKSPSSVPHLVDAASSSAPSAASAHAAITQDAGPETSAQHDFAMLDAEDAKAGPSLPFSPTKSPIADRFISYSADELPRNSTMLEGSSYQGGYDALQAPSHDTALSQQEREMMAEITISFDGSNESIDETSNILPQSLPESVPAAVSAPSTPEVTTETTVLTSTAHNKDSLLSPRSDQATGAAINDVQGSTAISAQRSTESADLTPHPSFNGFRRLSSPPGESDSQVPASVPSRGSSSEGEIDGALEISNGVSCTSDAPELPDLSPAASPIGTGRSKTPLFLPSPSPMTDEPPSPLAE</sequence>
<dbReference type="EMBL" id="SFCI01002825">
    <property type="protein sequence ID" value="TFY73472.1"/>
    <property type="molecule type" value="Genomic_DNA"/>
</dbReference>
<dbReference type="AlphaFoldDB" id="A0A4Y9ZFV9"/>
<feature type="region of interest" description="Disordered" evidence="1">
    <location>
        <begin position="1"/>
        <end position="63"/>
    </location>
</feature>
<feature type="compositionally biased region" description="Low complexity" evidence="1">
    <location>
        <begin position="86"/>
        <end position="119"/>
    </location>
</feature>
<comment type="caution">
    <text evidence="2">The sequence shown here is derived from an EMBL/GenBank/DDBJ whole genome shotgun (WGS) entry which is preliminary data.</text>
</comment>
<accession>A0A4Y9ZFV9</accession>
<feature type="region of interest" description="Disordered" evidence="1">
    <location>
        <begin position="80"/>
        <end position="152"/>
    </location>
</feature>
<name>A0A4Y9ZFV9_9AGAM</name>
<protein>
    <submittedName>
        <fullName evidence="2">Uncharacterized protein</fullName>
    </submittedName>
</protein>
<keyword evidence="3" id="KW-1185">Reference proteome</keyword>
<dbReference type="Proteomes" id="UP000298061">
    <property type="component" value="Unassembled WGS sequence"/>
</dbReference>
<feature type="compositionally biased region" description="Low complexity" evidence="1">
    <location>
        <begin position="241"/>
        <end position="256"/>
    </location>
</feature>
<feature type="compositionally biased region" description="Polar residues" evidence="1">
    <location>
        <begin position="214"/>
        <end position="231"/>
    </location>
</feature>
<feature type="compositionally biased region" description="Polar residues" evidence="1">
    <location>
        <begin position="12"/>
        <end position="34"/>
    </location>
</feature>
<feature type="compositionally biased region" description="Polar residues" evidence="1">
    <location>
        <begin position="315"/>
        <end position="331"/>
    </location>
</feature>
<feature type="non-terminal residue" evidence="2">
    <location>
        <position position="390"/>
    </location>
</feature>
<feature type="compositionally biased region" description="Pro residues" evidence="1">
    <location>
        <begin position="374"/>
        <end position="390"/>
    </location>
</feature>
<evidence type="ECO:0000313" key="2">
    <source>
        <dbReference type="EMBL" id="TFY73472.1"/>
    </source>
</evidence>